<feature type="domain" description="Glycosyltransferase 2-like" evidence="2">
    <location>
        <begin position="11"/>
        <end position="107"/>
    </location>
</feature>
<dbReference type="InterPro" id="IPR001173">
    <property type="entry name" value="Glyco_trans_2-like"/>
</dbReference>
<dbReference type="PANTHER" id="PTHR43630">
    <property type="entry name" value="POLY-BETA-1,6-N-ACETYL-D-GLUCOSAMINE SYNTHASE"/>
    <property type="match status" value="1"/>
</dbReference>
<comment type="caution">
    <text evidence="3">The sequence shown here is derived from an EMBL/GenBank/DDBJ whole genome shotgun (WGS) entry which is preliminary data.</text>
</comment>
<gene>
    <name evidence="3" type="ORF">OIU83_04345</name>
</gene>
<evidence type="ECO:0000313" key="3">
    <source>
        <dbReference type="EMBL" id="MCV9926864.1"/>
    </source>
</evidence>
<sequence length="257" mass="30433">MTRNVTVPKISILAFCFNEENNIKKLIENVSFAHEIILIDDNSTDQTVAIAKELGVTVIQQTITDKIQQQNIAIDQAQSDWILLLDINEYLTPELKDEILIKISEPKSHEFYLIKQTLFFFKKRVKHGEFHHKKKIFLFDRKRHSYTGNPENKSLLAFFGKSNILKNRIDSFAYKNFDEYNHQLSLLSKEEALNLHNKNVKPNFYHFLMKPFFNFINQYFIKFGFLDGKEGYILAYINSFAVLKRYLILWLSYNKME</sequence>
<evidence type="ECO:0000256" key="1">
    <source>
        <dbReference type="ARBA" id="ARBA00038494"/>
    </source>
</evidence>
<dbReference type="Pfam" id="PF00535">
    <property type="entry name" value="Glycos_transf_2"/>
    <property type="match status" value="1"/>
</dbReference>
<proteinExistence type="inferred from homology"/>
<dbReference type="EMBL" id="JAOZEW010000003">
    <property type="protein sequence ID" value="MCV9926864.1"/>
    <property type="molecule type" value="Genomic_DNA"/>
</dbReference>
<dbReference type="InterPro" id="IPR029044">
    <property type="entry name" value="Nucleotide-diphossugar_trans"/>
</dbReference>
<dbReference type="PANTHER" id="PTHR43630:SF2">
    <property type="entry name" value="GLYCOSYLTRANSFERASE"/>
    <property type="match status" value="1"/>
</dbReference>
<dbReference type="Gene3D" id="3.90.550.10">
    <property type="entry name" value="Spore Coat Polysaccharide Biosynthesis Protein SpsA, Chain A"/>
    <property type="match status" value="1"/>
</dbReference>
<dbReference type="Proteomes" id="UP001151079">
    <property type="component" value="Unassembled WGS sequence"/>
</dbReference>
<accession>A0A9X3C461</accession>
<dbReference type="AlphaFoldDB" id="A0A9X3C461"/>
<keyword evidence="4" id="KW-1185">Reference proteome</keyword>
<comment type="similarity">
    <text evidence="1">Belongs to the glycosyltransferase 2 family. WaaE/KdtX subfamily.</text>
</comment>
<dbReference type="SUPFAM" id="SSF53448">
    <property type="entry name" value="Nucleotide-diphospho-sugar transferases"/>
    <property type="match status" value="1"/>
</dbReference>
<dbReference type="RefSeq" id="WP_264205043.1">
    <property type="nucleotide sequence ID" value="NZ_JAOZEW010000003.1"/>
</dbReference>
<name>A0A9X3C461_9FLAO</name>
<reference evidence="3" key="1">
    <citation type="submission" date="2022-10" db="EMBL/GenBank/DDBJ databases">
        <title>Two novel species of Flavobacterium.</title>
        <authorList>
            <person name="Liu Q."/>
            <person name="Xin Y.-H."/>
        </authorList>
    </citation>
    <scope>NUCLEOTIDE SEQUENCE</scope>
    <source>
        <strain evidence="3">LS1R49</strain>
    </source>
</reference>
<dbReference type="CDD" id="cd02511">
    <property type="entry name" value="Beta4Glucosyltransferase"/>
    <property type="match status" value="1"/>
</dbReference>
<organism evidence="3 4">
    <name type="scientific">Flavobacterium shii</name>
    <dbReference type="NCBI Taxonomy" id="2987687"/>
    <lineage>
        <taxon>Bacteria</taxon>
        <taxon>Pseudomonadati</taxon>
        <taxon>Bacteroidota</taxon>
        <taxon>Flavobacteriia</taxon>
        <taxon>Flavobacteriales</taxon>
        <taxon>Flavobacteriaceae</taxon>
        <taxon>Flavobacterium</taxon>
    </lineage>
</organism>
<protein>
    <submittedName>
        <fullName evidence="3">Glycosyltransferase family 2 protein</fullName>
    </submittedName>
</protein>
<evidence type="ECO:0000313" key="4">
    <source>
        <dbReference type="Proteomes" id="UP001151079"/>
    </source>
</evidence>
<evidence type="ECO:0000259" key="2">
    <source>
        <dbReference type="Pfam" id="PF00535"/>
    </source>
</evidence>